<dbReference type="Pfam" id="PF00005">
    <property type="entry name" value="ABC_tran"/>
    <property type="match status" value="2"/>
</dbReference>
<keyword evidence="8 10" id="KW-0472">Membrane</keyword>
<evidence type="ECO:0000256" key="10">
    <source>
        <dbReference type="SAM" id="Phobius"/>
    </source>
</evidence>
<name>A0A9P6GTF6_9PLEO</name>
<feature type="transmembrane region" description="Helical" evidence="10">
    <location>
        <begin position="1246"/>
        <end position="1269"/>
    </location>
</feature>
<evidence type="ECO:0000256" key="3">
    <source>
        <dbReference type="ARBA" id="ARBA00022448"/>
    </source>
</evidence>
<dbReference type="EMBL" id="WJXW01000001">
    <property type="protein sequence ID" value="KAF9741213.1"/>
    <property type="molecule type" value="Genomic_DNA"/>
</dbReference>
<comment type="similarity">
    <text evidence="2">Belongs to the ABC transporter superfamily. ABCG family. PDR (TC 3.A.1.205) subfamily.</text>
</comment>
<dbReference type="OrthoDB" id="245989at2759"/>
<dbReference type="InterPro" id="IPR034003">
    <property type="entry name" value="ABCG_PDR_2"/>
</dbReference>
<dbReference type="Pfam" id="PF01061">
    <property type="entry name" value="ABC2_membrane"/>
    <property type="match status" value="2"/>
</dbReference>
<feature type="region of interest" description="Disordered" evidence="9">
    <location>
        <begin position="1515"/>
        <end position="1551"/>
    </location>
</feature>
<keyword evidence="4 10" id="KW-0812">Transmembrane</keyword>
<dbReference type="Pfam" id="PF14510">
    <property type="entry name" value="ABC_trans_N"/>
    <property type="match status" value="1"/>
</dbReference>
<feature type="transmembrane region" description="Helical" evidence="10">
    <location>
        <begin position="1290"/>
        <end position="1316"/>
    </location>
</feature>
<evidence type="ECO:0000256" key="5">
    <source>
        <dbReference type="ARBA" id="ARBA00022741"/>
    </source>
</evidence>
<dbReference type="GO" id="GO:0016020">
    <property type="term" value="C:membrane"/>
    <property type="evidence" value="ECO:0007669"/>
    <property type="project" value="UniProtKB-SubCell"/>
</dbReference>
<dbReference type="InterPro" id="IPR017871">
    <property type="entry name" value="ABC_transporter-like_CS"/>
</dbReference>
<feature type="compositionally biased region" description="Polar residues" evidence="9">
    <location>
        <begin position="64"/>
        <end position="74"/>
    </location>
</feature>
<dbReference type="InterPro" id="IPR013525">
    <property type="entry name" value="ABC2_TM"/>
</dbReference>
<feature type="compositionally biased region" description="Polar residues" evidence="9">
    <location>
        <begin position="1"/>
        <end position="10"/>
    </location>
</feature>
<feature type="domain" description="ABC transporter" evidence="11">
    <location>
        <begin position="869"/>
        <end position="1111"/>
    </location>
</feature>
<dbReference type="SUPFAM" id="SSF52540">
    <property type="entry name" value="P-loop containing nucleoside triphosphate hydrolases"/>
    <property type="match status" value="2"/>
</dbReference>
<protein>
    <submittedName>
        <fullName evidence="12">ABC-2 type transporter</fullName>
    </submittedName>
</protein>
<evidence type="ECO:0000256" key="4">
    <source>
        <dbReference type="ARBA" id="ARBA00022692"/>
    </source>
</evidence>
<evidence type="ECO:0000256" key="9">
    <source>
        <dbReference type="SAM" id="MobiDB-lite"/>
    </source>
</evidence>
<dbReference type="CDD" id="cd03232">
    <property type="entry name" value="ABCG_PDR_domain2"/>
    <property type="match status" value="1"/>
</dbReference>
<feature type="transmembrane region" description="Helical" evidence="10">
    <location>
        <begin position="543"/>
        <end position="563"/>
    </location>
</feature>
<organism evidence="12 13">
    <name type="scientific">Paraphaeosphaeria minitans</name>
    <dbReference type="NCBI Taxonomy" id="565426"/>
    <lineage>
        <taxon>Eukaryota</taxon>
        <taxon>Fungi</taxon>
        <taxon>Dikarya</taxon>
        <taxon>Ascomycota</taxon>
        <taxon>Pezizomycotina</taxon>
        <taxon>Dothideomycetes</taxon>
        <taxon>Pleosporomycetidae</taxon>
        <taxon>Pleosporales</taxon>
        <taxon>Massarineae</taxon>
        <taxon>Didymosphaeriaceae</taxon>
        <taxon>Paraphaeosphaeria</taxon>
    </lineage>
</organism>
<dbReference type="InterPro" id="IPR027417">
    <property type="entry name" value="P-loop_NTPase"/>
</dbReference>
<keyword evidence="13" id="KW-1185">Reference proteome</keyword>
<evidence type="ECO:0000256" key="8">
    <source>
        <dbReference type="ARBA" id="ARBA00023136"/>
    </source>
</evidence>
<dbReference type="InterPro" id="IPR003593">
    <property type="entry name" value="AAA+_ATPase"/>
</dbReference>
<keyword evidence="6" id="KW-0067">ATP-binding</keyword>
<evidence type="ECO:0000313" key="12">
    <source>
        <dbReference type="EMBL" id="KAF9741213.1"/>
    </source>
</evidence>
<feature type="region of interest" description="Disordered" evidence="9">
    <location>
        <begin position="1"/>
        <end position="122"/>
    </location>
</feature>
<dbReference type="Pfam" id="PF06422">
    <property type="entry name" value="PDR_CDR"/>
    <property type="match status" value="1"/>
</dbReference>
<keyword evidence="7 10" id="KW-1133">Transmembrane helix</keyword>
<dbReference type="PROSITE" id="PS00211">
    <property type="entry name" value="ABC_TRANSPORTER_1"/>
    <property type="match status" value="1"/>
</dbReference>
<evidence type="ECO:0000259" key="11">
    <source>
        <dbReference type="PROSITE" id="PS50893"/>
    </source>
</evidence>
<accession>A0A9P6GTF6</accession>
<sequence>MSLVGNFTSNGDREASHNGVASAGAAHATERLGSDIDTSDDSTIAEETRNNTPNNTLGPDAKGSTFTTTQNSDAVSEADSAERRNSAVHALARRYTQQSTTSTARQNPFNATGGSPLDPHGEHFNARAWAKAMLHTQLEDPDAPPLRTAGVAFQNLNVHGFGSDTDYQKSVGNVWLEGPGLARKLMGNKGRKIEILQSLDGLVEAGEMLVVLGPPGSGCSTFLKTIAGETHGFFVDQASDINYQGIAAKQMAHDFRGEAIYTAEVDVHFPMLTVGETLYFAAKARAPRHIPGGVTTDQYAEHMRDVIMAMFGISHTINTRVGNDFVRGVSGGERKRVSIAEASLSKAPMQCWDNSTRGLDSANAIEFCKTLRMETEINGATACVAIYQAPQAAYDVFDKALVLYEGRQIYFGPTNSAKQFFVNMGFECPDRQTDADFLTSMTSPLERVVRPGFEDRVPRTPDEFAQRWKDSPERAELLLQIEAYNQKFPVGGEHLEKFKESRKAQQAKGQRIKSPYTLSYVQQVQLCLWRGFRRLMADPSITLTQLIANSIMALIISSVFYNLPSTTGSFYSRAALLFFAILMNAFGSALEILTLYAQRPIVEKHSRYALYHPSAEAFASMLTDMPYKILNAITFNLVLYFMTNLRRTPGNFFFFVLISFMLTLVMSMFFRSIASLSRSLVQALAPAAILILGLVMYTGFAIPPNYVLGWSVWIRYLNPVAYAFEALMINEFHHRQFACVNYVPTGPGYENISGKERVCSTVGSKAGVPYVDGDDYINSAFSYYAKNKWRNFGILWVFLFGLMFVYLAATEFITSKKSKGEVLVFRRGHKAIKKSKSTDDLEAAPGGRDVAVQNQSNELAMIERQTAIFQWQNVCYDIKIKKEPRRILDHVDGWVKPGTMTALMGVSGAGKTTLLDCLATRTTMGVITGEMLVDGKPRDDSFQRKTGYAQQQDLHLSTSTVREALTFSAILRQPAHVPRQEKIDYVEEVIKLLEMQEYADAIVGVPGEGLNVEQRKRLTIGVELAAKPALLLFLDEPTSGLDSQTSWAILDLLDKLKNNGQAILCTIHQPSAMLFARFDRLMFLKRGGQTVYFGEVGPNSKILIDYFVRQGGPPCPPDANPAEWMLEVIGAAPGSSTDIDWHQAWRNSPEYAAVQDHLAELKYERGQATALERTVSAQKLEDKAAYREFAAPFGQQLREVTIRVFQQYWRTPSYIYSKTVLCVLSGLFIGFSLFKTPNTQQGLQNQMFGIFMLMTIFGQLVQQIMPHFVTQRALYEVRERPSKAYSWKAFMIANVVVELPWNTVMAALIFFCWYYPIGLYQNAVETDSVTLRGAQMFLFLWMFLLFTSTFAHMVIAGVEMAETGGNIANLCFSLCLVFCGVLATPEQLPGFWIFMYRVSPFSYMVAGMLSVGVANSKVTCAPNELLNFEPPQGQSCGDYLSEYQKGFGGYPQDPNATSGCQYCSVGDTNVFLATVHAEYSKVWRNFGILWAYVIFNIAGALFFYWLARVPKKAKKEKEELSPQQAEAEERALERVRTNRTARTNEGAEDKAIHAVELERERELSAHEMHEEKA</sequence>
<feature type="transmembrane region" description="Helical" evidence="10">
    <location>
        <begin position="1367"/>
        <end position="1385"/>
    </location>
</feature>
<evidence type="ECO:0000256" key="2">
    <source>
        <dbReference type="ARBA" id="ARBA00006012"/>
    </source>
</evidence>
<dbReference type="GO" id="GO:0140359">
    <property type="term" value="F:ABC-type transporter activity"/>
    <property type="evidence" value="ECO:0007669"/>
    <property type="project" value="InterPro"/>
</dbReference>
<dbReference type="GO" id="GO:0016887">
    <property type="term" value="F:ATP hydrolysis activity"/>
    <property type="evidence" value="ECO:0007669"/>
    <property type="project" value="InterPro"/>
</dbReference>
<dbReference type="Gene3D" id="3.40.50.300">
    <property type="entry name" value="P-loop containing nucleotide triphosphate hydrolases"/>
    <property type="match status" value="2"/>
</dbReference>
<dbReference type="InterPro" id="IPR029481">
    <property type="entry name" value="ABC_trans_N"/>
</dbReference>
<dbReference type="CDD" id="cd03233">
    <property type="entry name" value="ABCG_PDR_domain1"/>
    <property type="match status" value="1"/>
</dbReference>
<dbReference type="PANTHER" id="PTHR19241">
    <property type="entry name" value="ATP-BINDING CASSETTE TRANSPORTER"/>
    <property type="match status" value="1"/>
</dbReference>
<feature type="compositionally biased region" description="Basic and acidic residues" evidence="9">
    <location>
        <begin position="1527"/>
        <end position="1536"/>
    </location>
</feature>
<dbReference type="FunFam" id="3.40.50.300:FF:000054">
    <property type="entry name" value="ABC multidrug transporter atrF"/>
    <property type="match status" value="1"/>
</dbReference>
<dbReference type="FunFam" id="3.40.50.300:FF:000881">
    <property type="entry name" value="ABC multidrug transporter A-1"/>
    <property type="match status" value="1"/>
</dbReference>
<evidence type="ECO:0000313" key="13">
    <source>
        <dbReference type="Proteomes" id="UP000756921"/>
    </source>
</evidence>
<reference evidence="12" key="1">
    <citation type="journal article" date="2020" name="Mol. Plant Microbe Interact.">
        <title>Genome Sequence of the Biocontrol Agent Coniothyrium minitans strain Conio (IMI 134523).</title>
        <authorList>
            <person name="Patel D."/>
            <person name="Shittu T.A."/>
            <person name="Baroncelli R."/>
            <person name="Muthumeenakshi S."/>
            <person name="Osborne T.H."/>
            <person name="Janganan T.K."/>
            <person name="Sreenivasaprasad S."/>
        </authorList>
    </citation>
    <scope>NUCLEOTIDE SEQUENCE</scope>
    <source>
        <strain evidence="12">Conio</strain>
    </source>
</reference>
<comment type="subcellular location">
    <subcellularLocation>
        <location evidence="1">Membrane</location>
        <topology evidence="1">Multi-pass membrane protein</topology>
    </subcellularLocation>
</comment>
<dbReference type="InterPro" id="IPR003439">
    <property type="entry name" value="ABC_transporter-like_ATP-bd"/>
</dbReference>
<dbReference type="Proteomes" id="UP000756921">
    <property type="component" value="Unassembled WGS sequence"/>
</dbReference>
<feature type="transmembrane region" description="Helical" evidence="10">
    <location>
        <begin position="1215"/>
        <end position="1234"/>
    </location>
</feature>
<evidence type="ECO:0000256" key="7">
    <source>
        <dbReference type="ARBA" id="ARBA00022989"/>
    </source>
</evidence>
<evidence type="ECO:0000256" key="1">
    <source>
        <dbReference type="ARBA" id="ARBA00004141"/>
    </source>
</evidence>
<comment type="caution">
    <text evidence="12">The sequence shown here is derived from an EMBL/GenBank/DDBJ whole genome shotgun (WGS) entry which is preliminary data.</text>
</comment>
<dbReference type="InterPro" id="IPR034001">
    <property type="entry name" value="ABCG_PDR_1"/>
</dbReference>
<dbReference type="InterPro" id="IPR010929">
    <property type="entry name" value="PDR_CDR_ABC"/>
</dbReference>
<keyword evidence="3" id="KW-0813">Transport</keyword>
<feature type="transmembrane region" description="Helical" evidence="10">
    <location>
        <begin position="1488"/>
        <end position="1507"/>
    </location>
</feature>
<dbReference type="GO" id="GO:0005524">
    <property type="term" value="F:ATP binding"/>
    <property type="evidence" value="ECO:0007669"/>
    <property type="project" value="UniProtKB-KW"/>
</dbReference>
<feature type="transmembrane region" description="Helical" evidence="10">
    <location>
        <begin position="789"/>
        <end position="809"/>
    </location>
</feature>
<dbReference type="SMART" id="SM00382">
    <property type="entry name" value="AAA"/>
    <property type="match status" value="2"/>
</dbReference>
<feature type="transmembrane region" description="Helical" evidence="10">
    <location>
        <begin position="1336"/>
        <end position="1355"/>
    </location>
</feature>
<proteinExistence type="inferred from homology"/>
<keyword evidence="5" id="KW-0547">Nucleotide-binding</keyword>
<feature type="domain" description="ABC transporter" evidence="11">
    <location>
        <begin position="176"/>
        <end position="430"/>
    </location>
</feature>
<feature type="transmembrane region" description="Helical" evidence="10">
    <location>
        <begin position="575"/>
        <end position="597"/>
    </location>
</feature>
<dbReference type="PROSITE" id="PS50893">
    <property type="entry name" value="ABC_TRANSPORTER_2"/>
    <property type="match status" value="2"/>
</dbReference>
<feature type="transmembrane region" description="Helical" evidence="10">
    <location>
        <begin position="683"/>
        <end position="702"/>
    </location>
</feature>
<evidence type="ECO:0000256" key="6">
    <source>
        <dbReference type="ARBA" id="ARBA00022840"/>
    </source>
</evidence>
<feature type="compositionally biased region" description="Polar residues" evidence="9">
    <location>
        <begin position="95"/>
        <end position="113"/>
    </location>
</feature>
<feature type="transmembrane region" description="Helical" evidence="10">
    <location>
        <begin position="652"/>
        <end position="671"/>
    </location>
</feature>
<gene>
    <name evidence="12" type="ORF">PMIN01_00752</name>
</gene>